<dbReference type="PRINTS" id="PR00032">
    <property type="entry name" value="HTHARAC"/>
</dbReference>
<dbReference type="PROSITE" id="PS01124">
    <property type="entry name" value="HTH_ARAC_FAMILY_2"/>
    <property type="match status" value="1"/>
</dbReference>
<evidence type="ECO:0000256" key="2">
    <source>
        <dbReference type="ARBA" id="ARBA00023125"/>
    </source>
</evidence>
<dbReference type="Gene3D" id="1.10.10.60">
    <property type="entry name" value="Homeodomain-like"/>
    <property type="match status" value="2"/>
</dbReference>
<organism evidence="5 6">
    <name type="scientific">Capillibacterium thermochitinicola</name>
    <dbReference type="NCBI Taxonomy" id="2699427"/>
    <lineage>
        <taxon>Bacteria</taxon>
        <taxon>Bacillati</taxon>
        <taxon>Bacillota</taxon>
        <taxon>Capillibacterium</taxon>
    </lineage>
</organism>
<dbReference type="EMBL" id="JAAKDE010000010">
    <property type="protein sequence ID" value="MBA2132946.1"/>
    <property type="molecule type" value="Genomic_DNA"/>
</dbReference>
<dbReference type="Proteomes" id="UP000657177">
    <property type="component" value="Unassembled WGS sequence"/>
</dbReference>
<keyword evidence="3" id="KW-0804">Transcription</keyword>
<dbReference type="SUPFAM" id="SSF46689">
    <property type="entry name" value="Homeodomain-like"/>
    <property type="match status" value="2"/>
</dbReference>
<dbReference type="AlphaFoldDB" id="A0A8J6LIS0"/>
<dbReference type="PANTHER" id="PTHR43280:SF2">
    <property type="entry name" value="HTH-TYPE TRANSCRIPTIONAL REGULATOR EXSA"/>
    <property type="match status" value="1"/>
</dbReference>
<sequence length="379" mass="43555">MLDLLNGNAVANIDAQLDFLGISGINNRDFQVAVIELPETHLAELNEEEKYLLSLHLHQQAQRLANANAYRTFVVNHHRNQVVLIFMDPDHNLPLRLEEIVSQVHLALKLPVACGLGRQYRDLADLAVSYREACTALQYRYLYGMNQVFFINDLNPDNQSYHKILNGLHRHPIFDNIKIGAESAIEEDLNRIIEEVRLAKLNPELSKMVASNLILLTLATLNELGYNAGEIFGANDTTLVDLNQIGSLEELKQLLHSFFNRINNHIRQKRASLNHQLVEEIRRYLDENFAADITLSAMANRYNISPSYLSLLFTERTGKNFIDYLTERRIKKAKELLKHTDLKIYEISNAVGYKDSFYFSNCFKKMTGMSPSEYRENTK</sequence>
<evidence type="ECO:0000256" key="3">
    <source>
        <dbReference type="ARBA" id="ARBA00023163"/>
    </source>
</evidence>
<evidence type="ECO:0000313" key="6">
    <source>
        <dbReference type="Proteomes" id="UP000657177"/>
    </source>
</evidence>
<keyword evidence="2" id="KW-0238">DNA-binding</keyword>
<dbReference type="InterPro" id="IPR041522">
    <property type="entry name" value="CdaR_GGDEF"/>
</dbReference>
<proteinExistence type="predicted"/>
<protein>
    <submittedName>
        <fullName evidence="5">Helix-turn-helix transcriptional regulator</fullName>
    </submittedName>
</protein>
<dbReference type="PROSITE" id="PS00041">
    <property type="entry name" value="HTH_ARAC_FAMILY_1"/>
    <property type="match status" value="1"/>
</dbReference>
<dbReference type="InterPro" id="IPR009057">
    <property type="entry name" value="Homeodomain-like_sf"/>
</dbReference>
<dbReference type="GO" id="GO:0003700">
    <property type="term" value="F:DNA-binding transcription factor activity"/>
    <property type="evidence" value="ECO:0007669"/>
    <property type="project" value="InterPro"/>
</dbReference>
<evidence type="ECO:0000259" key="4">
    <source>
        <dbReference type="PROSITE" id="PS01124"/>
    </source>
</evidence>
<keyword evidence="1" id="KW-0805">Transcription regulation</keyword>
<evidence type="ECO:0000313" key="5">
    <source>
        <dbReference type="EMBL" id="MBA2132946.1"/>
    </source>
</evidence>
<dbReference type="SMART" id="SM00342">
    <property type="entry name" value="HTH_ARAC"/>
    <property type="match status" value="1"/>
</dbReference>
<keyword evidence="6" id="KW-1185">Reference proteome</keyword>
<dbReference type="InterPro" id="IPR020449">
    <property type="entry name" value="Tscrpt_reg_AraC-type_HTH"/>
</dbReference>
<dbReference type="GO" id="GO:0043565">
    <property type="term" value="F:sequence-specific DNA binding"/>
    <property type="evidence" value="ECO:0007669"/>
    <property type="project" value="InterPro"/>
</dbReference>
<gene>
    <name evidence="5" type="ORF">G5B42_05235</name>
</gene>
<evidence type="ECO:0000256" key="1">
    <source>
        <dbReference type="ARBA" id="ARBA00023015"/>
    </source>
</evidence>
<name>A0A8J6LIS0_9FIRM</name>
<dbReference type="Pfam" id="PF12833">
    <property type="entry name" value="HTH_18"/>
    <property type="match status" value="1"/>
</dbReference>
<accession>A0A8J6LIS0</accession>
<dbReference type="InterPro" id="IPR018060">
    <property type="entry name" value="HTH_AraC"/>
</dbReference>
<dbReference type="InterPro" id="IPR018062">
    <property type="entry name" value="HTH_AraC-typ_CS"/>
</dbReference>
<dbReference type="Pfam" id="PF17853">
    <property type="entry name" value="GGDEF_2"/>
    <property type="match status" value="1"/>
</dbReference>
<reference evidence="5" key="1">
    <citation type="submission" date="2020-06" db="EMBL/GenBank/DDBJ databases">
        <title>Novel chitinolytic bacterium.</title>
        <authorList>
            <person name="Ungkulpasvich U."/>
            <person name="Kosugi A."/>
            <person name="Uke A."/>
        </authorList>
    </citation>
    <scope>NUCLEOTIDE SEQUENCE</scope>
    <source>
        <strain evidence="5">UUS1-1</strain>
    </source>
</reference>
<comment type="caution">
    <text evidence="5">The sequence shown here is derived from an EMBL/GenBank/DDBJ whole genome shotgun (WGS) entry which is preliminary data.</text>
</comment>
<dbReference type="PANTHER" id="PTHR43280">
    <property type="entry name" value="ARAC-FAMILY TRANSCRIPTIONAL REGULATOR"/>
    <property type="match status" value="1"/>
</dbReference>
<feature type="domain" description="HTH araC/xylS-type" evidence="4">
    <location>
        <begin position="279"/>
        <end position="377"/>
    </location>
</feature>